<dbReference type="OMA" id="PYVHSCT"/>
<sequence>MPGILSNKYPPGTQRVSPDVPIEDIFGLLKRDGGVVVEKLLSRETIEQSNREIAARLEADKSWSGTFFPGETRRAPGLNSFAPTYTKNHLMNPIYQAVCRHFLTTKNTFWWGKEQKTSVSLPQVSASTAIQIGPGAPDQEIHRDDYIHHYVHEEISEWVDERDLNTRESAIGLFVAGSRATIANGATRYIPGSHLWGNEREPVEDDVFYAELDVGDAFLMLSSCYHGGSANRSTDEFRLVYAAFCTRGFLRQEENQYLVIPQERLKEHERKTQRVLGWAISEPYMGWVDFQDPLKLLYPESFQNAPQDLASGLNDVE</sequence>
<reference evidence="8 9" key="1">
    <citation type="submission" date="2018-05" db="EMBL/GenBank/DDBJ databases">
        <title>Draft genome sequence of Scytalidium lignicola DSM 105466, a ubiquitous saprotrophic fungus.</title>
        <authorList>
            <person name="Buettner E."/>
            <person name="Gebauer A.M."/>
            <person name="Hofrichter M."/>
            <person name="Liers C."/>
            <person name="Kellner H."/>
        </authorList>
    </citation>
    <scope>NUCLEOTIDE SEQUENCE [LARGE SCALE GENOMIC DNA]</scope>
    <source>
        <strain evidence="8 9">DSM 105466</strain>
    </source>
</reference>
<gene>
    <name evidence="8" type="ORF">B7463_g2494</name>
</gene>
<evidence type="ECO:0000313" key="8">
    <source>
        <dbReference type="EMBL" id="RFU33825.1"/>
    </source>
</evidence>
<dbReference type="InterPro" id="IPR008775">
    <property type="entry name" value="Phytyl_CoA_dOase-like"/>
</dbReference>
<protein>
    <recommendedName>
        <fullName evidence="10">Phytanoyl-CoA dioxygenase family protein</fullName>
    </recommendedName>
</protein>
<evidence type="ECO:0000256" key="1">
    <source>
        <dbReference type="ARBA" id="ARBA00001962"/>
    </source>
</evidence>
<comment type="similarity">
    <text evidence="2">Belongs to the PhyH family.</text>
</comment>
<dbReference type="Gene3D" id="2.60.120.620">
    <property type="entry name" value="q2cbj1_9rhob like domain"/>
    <property type="match status" value="1"/>
</dbReference>
<keyword evidence="7" id="KW-0408">Iron</keyword>
<evidence type="ECO:0000256" key="7">
    <source>
        <dbReference type="ARBA" id="ARBA00023004"/>
    </source>
</evidence>
<dbReference type="PANTHER" id="PTHR20883">
    <property type="entry name" value="PHYTANOYL-COA DIOXYGENASE DOMAIN CONTAINING 1"/>
    <property type="match status" value="1"/>
</dbReference>
<evidence type="ECO:0000256" key="3">
    <source>
        <dbReference type="ARBA" id="ARBA00011738"/>
    </source>
</evidence>
<dbReference type="GO" id="GO:0051213">
    <property type="term" value="F:dioxygenase activity"/>
    <property type="evidence" value="ECO:0007669"/>
    <property type="project" value="UniProtKB-KW"/>
</dbReference>
<name>A0A3E2HKG5_SCYLI</name>
<dbReference type="EMBL" id="NCSJ02000029">
    <property type="protein sequence ID" value="RFU33825.1"/>
    <property type="molecule type" value="Genomic_DNA"/>
</dbReference>
<dbReference type="Pfam" id="PF05721">
    <property type="entry name" value="PhyH"/>
    <property type="match status" value="1"/>
</dbReference>
<dbReference type="Proteomes" id="UP000258309">
    <property type="component" value="Unassembled WGS sequence"/>
</dbReference>
<dbReference type="GO" id="GO:0046872">
    <property type="term" value="F:metal ion binding"/>
    <property type="evidence" value="ECO:0007669"/>
    <property type="project" value="UniProtKB-KW"/>
</dbReference>
<evidence type="ECO:0000256" key="2">
    <source>
        <dbReference type="ARBA" id="ARBA00005830"/>
    </source>
</evidence>
<evidence type="ECO:0008006" key="10">
    <source>
        <dbReference type="Google" id="ProtNLM"/>
    </source>
</evidence>
<comment type="subunit">
    <text evidence="3">Homodimer.</text>
</comment>
<comment type="caution">
    <text evidence="8">The sequence shown here is derived from an EMBL/GenBank/DDBJ whole genome shotgun (WGS) entry which is preliminary data.</text>
</comment>
<dbReference type="STRING" id="5539.A0A3E2HKG5"/>
<feature type="non-terminal residue" evidence="8">
    <location>
        <position position="317"/>
    </location>
</feature>
<keyword evidence="5" id="KW-0223">Dioxygenase</keyword>
<feature type="non-terminal residue" evidence="8">
    <location>
        <position position="1"/>
    </location>
</feature>
<dbReference type="AlphaFoldDB" id="A0A3E2HKG5"/>
<evidence type="ECO:0000256" key="6">
    <source>
        <dbReference type="ARBA" id="ARBA00023002"/>
    </source>
</evidence>
<keyword evidence="9" id="KW-1185">Reference proteome</keyword>
<dbReference type="OrthoDB" id="445007at2759"/>
<comment type="cofactor">
    <cofactor evidence="1">
        <name>Fe cation</name>
        <dbReference type="ChEBI" id="CHEBI:24875"/>
    </cofactor>
</comment>
<keyword evidence="4" id="KW-0479">Metal-binding</keyword>
<proteinExistence type="inferred from homology"/>
<keyword evidence="6" id="KW-0560">Oxidoreductase</keyword>
<evidence type="ECO:0000256" key="5">
    <source>
        <dbReference type="ARBA" id="ARBA00022964"/>
    </source>
</evidence>
<dbReference type="PANTHER" id="PTHR20883:SF45">
    <property type="entry name" value="PHYTANOYL-COA DIOXYGENASE FAMILY PROTEIN"/>
    <property type="match status" value="1"/>
</dbReference>
<organism evidence="8 9">
    <name type="scientific">Scytalidium lignicola</name>
    <name type="common">Hyphomycete</name>
    <dbReference type="NCBI Taxonomy" id="5539"/>
    <lineage>
        <taxon>Eukaryota</taxon>
        <taxon>Fungi</taxon>
        <taxon>Dikarya</taxon>
        <taxon>Ascomycota</taxon>
        <taxon>Pezizomycotina</taxon>
        <taxon>Leotiomycetes</taxon>
        <taxon>Leotiomycetes incertae sedis</taxon>
        <taxon>Scytalidium</taxon>
    </lineage>
</organism>
<dbReference type="SUPFAM" id="SSF51197">
    <property type="entry name" value="Clavaminate synthase-like"/>
    <property type="match status" value="1"/>
</dbReference>
<evidence type="ECO:0000256" key="4">
    <source>
        <dbReference type="ARBA" id="ARBA00022723"/>
    </source>
</evidence>
<accession>A0A3E2HKG5</accession>
<evidence type="ECO:0000313" key="9">
    <source>
        <dbReference type="Proteomes" id="UP000258309"/>
    </source>
</evidence>